<dbReference type="OrthoDB" id="5465243at2"/>
<gene>
    <name evidence="3" type="ORF">A9Z60_07645</name>
</gene>
<feature type="domain" description="DUF6651" evidence="2">
    <location>
        <begin position="117"/>
        <end position="219"/>
    </location>
</feature>
<accession>A0A1B8PKV1</accession>
<proteinExistence type="predicted"/>
<evidence type="ECO:0000259" key="2">
    <source>
        <dbReference type="Pfam" id="PF20356"/>
    </source>
</evidence>
<dbReference type="EMBL" id="LZDN01000006">
    <property type="protein sequence ID" value="OBX51452.1"/>
    <property type="molecule type" value="Genomic_DNA"/>
</dbReference>
<organism evidence="3 4">
    <name type="scientific">Moraxella nonliquefaciens</name>
    <dbReference type="NCBI Taxonomy" id="478"/>
    <lineage>
        <taxon>Bacteria</taxon>
        <taxon>Pseudomonadati</taxon>
        <taxon>Pseudomonadota</taxon>
        <taxon>Gammaproteobacteria</taxon>
        <taxon>Moraxellales</taxon>
        <taxon>Moraxellaceae</taxon>
        <taxon>Moraxella</taxon>
    </lineage>
</organism>
<sequence>MQLKTDENGYAIVQDGKPIYVHDDGQEIAFDAQATMAKISQLNSEAKNHREEKQKAQSLLKSFDGLDADEARRALELVKNLDDKRLIDAGEVEKVKAEARKALDEQLAQKDAQIKKINDDYRSAVIGVEFARSGFIKNKTLLPPDIAQNAFGRHFDMVDGKVVGYLNGEPIYSRTNMGELANFDEAFETIINHYPSKSDILRGSGASGAGVKQPLAQAGTTNLKRSQMSLEQKSAFIKEHGQTAYLNLGA</sequence>
<evidence type="ECO:0000256" key="1">
    <source>
        <dbReference type="SAM" id="Coils"/>
    </source>
</evidence>
<keyword evidence="1" id="KW-0175">Coiled coil</keyword>
<comment type="caution">
    <text evidence="3">The sequence shown here is derived from an EMBL/GenBank/DDBJ whole genome shotgun (WGS) entry which is preliminary data.</text>
</comment>
<dbReference type="Proteomes" id="UP000092671">
    <property type="component" value="Unassembled WGS sequence"/>
</dbReference>
<feature type="coiled-coil region" evidence="1">
    <location>
        <begin position="32"/>
        <end position="59"/>
    </location>
</feature>
<dbReference type="Pfam" id="PF20356">
    <property type="entry name" value="DUF6651"/>
    <property type="match status" value="1"/>
</dbReference>
<dbReference type="InterPro" id="IPR046593">
    <property type="entry name" value="DUF6651"/>
</dbReference>
<protein>
    <recommendedName>
        <fullName evidence="2">DUF6651 domain-containing protein</fullName>
    </recommendedName>
</protein>
<dbReference type="RefSeq" id="WP_066892695.1">
    <property type="nucleotide sequence ID" value="NZ_LZDN01000006.1"/>
</dbReference>
<dbReference type="AlphaFoldDB" id="A0A1B8PKV1"/>
<evidence type="ECO:0000313" key="4">
    <source>
        <dbReference type="Proteomes" id="UP000092671"/>
    </source>
</evidence>
<evidence type="ECO:0000313" key="3">
    <source>
        <dbReference type="EMBL" id="OBX51452.1"/>
    </source>
</evidence>
<reference evidence="3 4" key="1">
    <citation type="submission" date="2016-06" db="EMBL/GenBank/DDBJ databases">
        <title>Draft genome of Moraxella nonliquefaciens CCUG 60284.</title>
        <authorList>
            <person name="Salva-Serra F."/>
            <person name="Engstrom-Jakobsson H."/>
            <person name="Thorell K."/>
            <person name="Gonzales-Siles L."/>
            <person name="Karlsson R."/>
            <person name="Boulund F."/>
            <person name="Engstrand L."/>
            <person name="Kristiansson E."/>
            <person name="Moore E."/>
        </authorList>
    </citation>
    <scope>NUCLEOTIDE SEQUENCE [LARGE SCALE GENOMIC DNA]</scope>
    <source>
        <strain evidence="3 4">CCUG 60284</strain>
    </source>
</reference>
<name>A0A1B8PKV1_MORNO</name>